<organism evidence="2 3">
    <name type="scientific">Leclercia adecarboxylata</name>
    <dbReference type="NCBI Taxonomy" id="83655"/>
    <lineage>
        <taxon>Bacteria</taxon>
        <taxon>Pseudomonadati</taxon>
        <taxon>Pseudomonadota</taxon>
        <taxon>Gammaproteobacteria</taxon>
        <taxon>Enterobacterales</taxon>
        <taxon>Enterobacteriaceae</taxon>
        <taxon>Leclercia</taxon>
    </lineage>
</organism>
<proteinExistence type="predicted"/>
<dbReference type="GO" id="GO:0004672">
    <property type="term" value="F:protein kinase activity"/>
    <property type="evidence" value="ECO:0007669"/>
    <property type="project" value="InterPro"/>
</dbReference>
<dbReference type="Gene3D" id="1.10.510.10">
    <property type="entry name" value="Transferase(Phosphotransferase) domain 1"/>
    <property type="match status" value="1"/>
</dbReference>
<protein>
    <submittedName>
        <fullName evidence="2">Predicted ATPase</fullName>
    </submittedName>
</protein>
<dbReference type="InterPro" id="IPR001245">
    <property type="entry name" value="Ser-Thr/Tyr_kinase_cat_dom"/>
</dbReference>
<dbReference type="Pfam" id="PF07714">
    <property type="entry name" value="PK_Tyr_Ser-Thr"/>
    <property type="match status" value="1"/>
</dbReference>
<dbReference type="InterPro" id="IPR008271">
    <property type="entry name" value="Ser/Thr_kinase_AS"/>
</dbReference>
<dbReference type="AlphaFoldDB" id="A0A4V6JHB6"/>
<gene>
    <name evidence="2" type="ORF">NCTC13032_00809</name>
</gene>
<dbReference type="PROSITE" id="PS00108">
    <property type="entry name" value="PROTEIN_KINASE_ST"/>
    <property type="match status" value="1"/>
</dbReference>
<accession>A0A4V6JHB6</accession>
<dbReference type="GO" id="GO:0005524">
    <property type="term" value="F:ATP binding"/>
    <property type="evidence" value="ECO:0007669"/>
    <property type="project" value="InterPro"/>
</dbReference>
<dbReference type="InterPro" id="IPR000719">
    <property type="entry name" value="Prot_kinase_dom"/>
</dbReference>
<dbReference type="EMBL" id="LR590464">
    <property type="protein sequence ID" value="VTP63333.1"/>
    <property type="molecule type" value="Genomic_DNA"/>
</dbReference>
<feature type="domain" description="Protein kinase" evidence="1">
    <location>
        <begin position="1"/>
        <end position="124"/>
    </location>
</feature>
<evidence type="ECO:0000313" key="3">
    <source>
        <dbReference type="Proteomes" id="UP000310719"/>
    </source>
</evidence>
<evidence type="ECO:0000259" key="1">
    <source>
        <dbReference type="PROSITE" id="PS50011"/>
    </source>
</evidence>
<reference evidence="2 3" key="1">
    <citation type="submission" date="2019-05" db="EMBL/GenBank/DDBJ databases">
        <authorList>
            <consortium name="Pathogen Informatics"/>
        </authorList>
    </citation>
    <scope>NUCLEOTIDE SEQUENCE [LARGE SCALE GENOMIC DNA]</scope>
    <source>
        <strain evidence="2 3">NCTC13032</strain>
    </source>
</reference>
<dbReference type="InterPro" id="IPR011009">
    <property type="entry name" value="Kinase-like_dom_sf"/>
</dbReference>
<dbReference type="SUPFAM" id="SSF56112">
    <property type="entry name" value="Protein kinase-like (PK-like)"/>
    <property type="match status" value="1"/>
</dbReference>
<dbReference type="PROSITE" id="PS50011">
    <property type="entry name" value="PROTEIN_KINASE_DOM"/>
    <property type="match status" value="1"/>
</dbReference>
<dbReference type="Proteomes" id="UP000310719">
    <property type="component" value="Chromosome"/>
</dbReference>
<evidence type="ECO:0000313" key="2">
    <source>
        <dbReference type="EMBL" id="VTP63333.1"/>
    </source>
</evidence>
<name>A0A4V6JHB6_9ENTR</name>
<sequence length="124" mass="13486">MPPFSFVLLTRIVGAPIACIQSFLDLAIRISLPLRLMHLRNLVHGDIKPGNIFIHDDNSCRLGGFGLSSGTSQELQQARLASHRRHAGLYVAGTPTRTQRAVDSAAISTAWALCFTTAHRQPAV</sequence>